<evidence type="ECO:0000313" key="2">
    <source>
        <dbReference type="EMBL" id="CAF4835425.1"/>
    </source>
</evidence>
<accession>A0A821R3F8</accession>
<evidence type="ECO:0000313" key="3">
    <source>
        <dbReference type="Proteomes" id="UP000663880"/>
    </source>
</evidence>
<evidence type="ECO:0000256" key="1">
    <source>
        <dbReference type="SAM" id="MobiDB-lite"/>
    </source>
</evidence>
<feature type="region of interest" description="Disordered" evidence="1">
    <location>
        <begin position="18"/>
        <end position="68"/>
    </location>
</feature>
<dbReference type="OrthoDB" id="10264063at2759"/>
<sequence>MNSLAFTLQLPVSESRYPYTYSNSGPKNNGERLTSRTSVNKSKQITKESTVRNIKKDSNDSTVPNKNPFKLPQHKLVFSKPIKKKKETFTNYKLDEPKTICDVDEKFYKIIEGRPLRQFSDIKVYMTNIRDITLFKANAAYLRDEILQMVNSKSEEMEEYENILKLYTSVRSSFISFIRNGYRKAKRSEQLCKKLEIRICDVTEELNEYCFIYNKLRCEVDDLDAIFDFLSKYGEFLYDISPNVWKKSRRIMFLKASGLLRALSSDVYTPSKPSINKYDGFITAFKTNEPQLYFKKPAQLYYIFDELSKQCLNYMQKEVFITSLKNNVLRRKDYLKKVIEWEADGLKYAVDYYEKQIRFYELKEATYKAKFYSVLNNDFYNVFASYEATKMFTCLQYAHTQIIGSQEDPKDNIKMLARNLERQFIEIMSQFDDLNQKVVKIATKELFEEDRKMMKQALFAQRTLKECNILTKSLYSSFEPPRPRRRQQITKKTVSMHKFLI</sequence>
<organism evidence="2 3">
    <name type="scientific">Pieris macdunnoughi</name>
    <dbReference type="NCBI Taxonomy" id="345717"/>
    <lineage>
        <taxon>Eukaryota</taxon>
        <taxon>Metazoa</taxon>
        <taxon>Ecdysozoa</taxon>
        <taxon>Arthropoda</taxon>
        <taxon>Hexapoda</taxon>
        <taxon>Insecta</taxon>
        <taxon>Pterygota</taxon>
        <taxon>Neoptera</taxon>
        <taxon>Endopterygota</taxon>
        <taxon>Lepidoptera</taxon>
        <taxon>Glossata</taxon>
        <taxon>Ditrysia</taxon>
        <taxon>Papilionoidea</taxon>
        <taxon>Pieridae</taxon>
        <taxon>Pierinae</taxon>
        <taxon>Pieris</taxon>
    </lineage>
</organism>
<proteinExistence type="predicted"/>
<keyword evidence="3" id="KW-1185">Reference proteome</keyword>
<feature type="compositionally biased region" description="Polar residues" evidence="1">
    <location>
        <begin position="35"/>
        <end position="44"/>
    </location>
</feature>
<dbReference type="AlphaFoldDB" id="A0A821R3F8"/>
<comment type="caution">
    <text evidence="2">The sequence shown here is derived from an EMBL/GenBank/DDBJ whole genome shotgun (WGS) entry which is preliminary data.</text>
</comment>
<dbReference type="EMBL" id="CAJOBZ010000011">
    <property type="protein sequence ID" value="CAF4835425.1"/>
    <property type="molecule type" value="Genomic_DNA"/>
</dbReference>
<name>A0A821R3F8_9NEOP</name>
<feature type="compositionally biased region" description="Basic and acidic residues" evidence="1">
    <location>
        <begin position="45"/>
        <end position="59"/>
    </location>
</feature>
<protein>
    <submittedName>
        <fullName evidence="2">Uncharacterized protein</fullName>
    </submittedName>
</protein>
<dbReference type="Proteomes" id="UP000663880">
    <property type="component" value="Unassembled WGS sequence"/>
</dbReference>
<reference evidence="2" key="1">
    <citation type="submission" date="2021-02" db="EMBL/GenBank/DDBJ databases">
        <authorList>
            <person name="Steward A R."/>
        </authorList>
    </citation>
    <scope>NUCLEOTIDE SEQUENCE</scope>
</reference>
<gene>
    <name evidence="2" type="ORF">PMACD_LOCUS5666</name>
</gene>